<dbReference type="OrthoDB" id="7659053at2"/>
<dbReference type="RefSeq" id="WP_110806085.1">
    <property type="nucleotide sequence ID" value="NZ_QJTK01000009.1"/>
</dbReference>
<protein>
    <recommendedName>
        <fullName evidence="4">Arginine transporter</fullName>
    </recommendedName>
</protein>
<dbReference type="AlphaFoldDB" id="A0A318U1Y7"/>
<evidence type="ECO:0000313" key="3">
    <source>
        <dbReference type="Proteomes" id="UP000247727"/>
    </source>
</evidence>
<reference evidence="2 3" key="1">
    <citation type="submission" date="2018-06" db="EMBL/GenBank/DDBJ databases">
        <title>Genomic Encyclopedia of Type Strains, Phase III (KMG-III): the genomes of soil and plant-associated and newly described type strains.</title>
        <authorList>
            <person name="Whitman W."/>
        </authorList>
    </citation>
    <scope>NUCLEOTIDE SEQUENCE [LARGE SCALE GENOMIC DNA]</scope>
    <source>
        <strain evidence="2 3">JA737</strain>
    </source>
</reference>
<evidence type="ECO:0000313" key="2">
    <source>
        <dbReference type="EMBL" id="PYF09278.1"/>
    </source>
</evidence>
<dbReference type="Proteomes" id="UP000247727">
    <property type="component" value="Unassembled WGS sequence"/>
</dbReference>
<feature type="chain" id="PRO_5016356369" description="Arginine transporter" evidence="1">
    <location>
        <begin position="25"/>
        <end position="103"/>
    </location>
</feature>
<name>A0A318U1Y7_9RHOB</name>
<proteinExistence type="predicted"/>
<accession>A0A318U1Y7</accession>
<evidence type="ECO:0000256" key="1">
    <source>
        <dbReference type="SAM" id="SignalP"/>
    </source>
</evidence>
<feature type="signal peptide" evidence="1">
    <location>
        <begin position="1"/>
        <end position="24"/>
    </location>
</feature>
<dbReference type="EMBL" id="QJTK01000009">
    <property type="protein sequence ID" value="PYF09278.1"/>
    <property type="molecule type" value="Genomic_DNA"/>
</dbReference>
<sequence>MMKLTLTAAAFSAAFVLVGSAAFAGPIGNACMRAGRTADPSLCGCIQQVADQTLSRSDQRRAAKFFEDPDQAQETRVSDRASDEDFWARYKGFAQAAETYCAR</sequence>
<organism evidence="2 3">
    <name type="scientific">Rhodobacter viridis</name>
    <dbReference type="NCBI Taxonomy" id="1054202"/>
    <lineage>
        <taxon>Bacteria</taxon>
        <taxon>Pseudomonadati</taxon>
        <taxon>Pseudomonadota</taxon>
        <taxon>Alphaproteobacteria</taxon>
        <taxon>Rhodobacterales</taxon>
        <taxon>Rhodobacter group</taxon>
        <taxon>Rhodobacter</taxon>
    </lineage>
</organism>
<keyword evidence="3" id="KW-1185">Reference proteome</keyword>
<comment type="caution">
    <text evidence="2">The sequence shown here is derived from an EMBL/GenBank/DDBJ whole genome shotgun (WGS) entry which is preliminary data.</text>
</comment>
<keyword evidence="1" id="KW-0732">Signal</keyword>
<gene>
    <name evidence="2" type="ORF">C8J30_10924</name>
</gene>
<evidence type="ECO:0008006" key="4">
    <source>
        <dbReference type="Google" id="ProtNLM"/>
    </source>
</evidence>